<dbReference type="PANTHER" id="PTHR38546">
    <property type="entry name" value="DNA BINDING PROTEIN"/>
    <property type="match status" value="1"/>
</dbReference>
<dbReference type="InterPro" id="IPR044293">
    <property type="entry name" value="PRE"/>
</dbReference>
<dbReference type="GO" id="GO:0040008">
    <property type="term" value="P:regulation of growth"/>
    <property type="evidence" value="ECO:0007669"/>
    <property type="project" value="InterPro"/>
</dbReference>
<evidence type="ECO:0000256" key="1">
    <source>
        <dbReference type="ARBA" id="ARBA00004123"/>
    </source>
</evidence>
<dbReference type="InterPro" id="IPR036638">
    <property type="entry name" value="HLH_DNA-bd_sf"/>
</dbReference>
<comment type="caution">
    <text evidence="7">The sequence shown here is derived from an EMBL/GenBank/DDBJ whole genome shotgun (WGS) entry which is preliminary data.</text>
</comment>
<dbReference type="InterPro" id="IPR044172">
    <property type="entry name" value="ILI2-like"/>
</dbReference>
<reference evidence="7 8" key="1">
    <citation type="journal article" date="2024" name="Plant J.">
        <title>Genome sequences and population genomics reveal climatic adaptation and genomic divergence between two closely related sweetgum species.</title>
        <authorList>
            <person name="Xu W.Q."/>
            <person name="Ren C.Q."/>
            <person name="Zhang X.Y."/>
            <person name="Comes H.P."/>
            <person name="Liu X.H."/>
            <person name="Li Y.G."/>
            <person name="Kettle C.J."/>
            <person name="Jalonen R."/>
            <person name="Gaisberger H."/>
            <person name="Ma Y.Z."/>
            <person name="Qiu Y.X."/>
        </authorList>
    </citation>
    <scope>NUCLEOTIDE SEQUENCE [LARGE SCALE GENOMIC DNA]</scope>
    <source>
        <strain evidence="7">Hangzhou</strain>
    </source>
</reference>
<keyword evidence="4" id="KW-0804">Transcription</keyword>
<organism evidence="7 8">
    <name type="scientific">Liquidambar formosana</name>
    <name type="common">Formosan gum</name>
    <dbReference type="NCBI Taxonomy" id="63359"/>
    <lineage>
        <taxon>Eukaryota</taxon>
        <taxon>Viridiplantae</taxon>
        <taxon>Streptophyta</taxon>
        <taxon>Embryophyta</taxon>
        <taxon>Tracheophyta</taxon>
        <taxon>Spermatophyta</taxon>
        <taxon>Magnoliopsida</taxon>
        <taxon>eudicotyledons</taxon>
        <taxon>Gunneridae</taxon>
        <taxon>Pentapetalae</taxon>
        <taxon>Saxifragales</taxon>
        <taxon>Altingiaceae</taxon>
        <taxon>Liquidambar</taxon>
    </lineage>
</organism>
<feature type="coiled-coil region" evidence="6">
    <location>
        <begin position="41"/>
        <end position="68"/>
    </location>
</feature>
<evidence type="ECO:0000256" key="3">
    <source>
        <dbReference type="ARBA" id="ARBA00023015"/>
    </source>
</evidence>
<dbReference type="Pfam" id="PF23174">
    <property type="entry name" value="bHLH_ILI"/>
    <property type="match status" value="1"/>
</dbReference>
<dbReference type="GO" id="GO:0046983">
    <property type="term" value="F:protein dimerization activity"/>
    <property type="evidence" value="ECO:0007669"/>
    <property type="project" value="InterPro"/>
</dbReference>
<comment type="subcellular location">
    <subcellularLocation>
        <location evidence="1">Nucleus</location>
    </subcellularLocation>
</comment>
<protein>
    <submittedName>
        <fullName evidence="7">Uncharacterized protein</fullName>
    </submittedName>
</protein>
<evidence type="ECO:0000313" key="7">
    <source>
        <dbReference type="EMBL" id="KAK9272336.1"/>
    </source>
</evidence>
<sequence length="85" mass="9485">MSGRKTQASSSTEDEINDLLSKLRAEINRNGTNKVSMSKLLKETCKHIKRLQKEVDSLSERLSELIASPDTGSAEADILRKLLQQ</sequence>
<evidence type="ECO:0000256" key="2">
    <source>
        <dbReference type="ARBA" id="ARBA00022604"/>
    </source>
</evidence>
<keyword evidence="8" id="KW-1185">Reference proteome</keyword>
<dbReference type="Gene3D" id="4.10.280.10">
    <property type="entry name" value="Helix-loop-helix DNA-binding domain"/>
    <property type="match status" value="1"/>
</dbReference>
<dbReference type="Proteomes" id="UP001415857">
    <property type="component" value="Unassembled WGS sequence"/>
</dbReference>
<dbReference type="GO" id="GO:0006355">
    <property type="term" value="P:regulation of DNA-templated transcription"/>
    <property type="evidence" value="ECO:0007669"/>
    <property type="project" value="InterPro"/>
</dbReference>
<proteinExistence type="predicted"/>
<keyword evidence="3" id="KW-0805">Transcription regulation</keyword>
<dbReference type="GO" id="GO:0005634">
    <property type="term" value="C:nucleus"/>
    <property type="evidence" value="ECO:0007669"/>
    <property type="project" value="UniProtKB-SubCell"/>
</dbReference>
<evidence type="ECO:0000256" key="6">
    <source>
        <dbReference type="SAM" id="Coils"/>
    </source>
</evidence>
<evidence type="ECO:0000313" key="8">
    <source>
        <dbReference type="Proteomes" id="UP001415857"/>
    </source>
</evidence>
<keyword evidence="2" id="KW-0341">Growth regulation</keyword>
<name>A0AAP0NHN9_LIQFO</name>
<dbReference type="AlphaFoldDB" id="A0AAP0NHN9"/>
<keyword evidence="6" id="KW-0175">Coiled coil</keyword>
<accession>A0AAP0NHN9</accession>
<dbReference type="PANTHER" id="PTHR38546:SF3">
    <property type="entry name" value="DNA BINDING PROTEIN"/>
    <property type="match status" value="1"/>
</dbReference>
<keyword evidence="5" id="KW-0539">Nucleus</keyword>
<dbReference type="SUPFAM" id="SSF47459">
    <property type="entry name" value="HLH, helix-loop-helix DNA-binding domain"/>
    <property type="match status" value="1"/>
</dbReference>
<dbReference type="EMBL" id="JBBPBK010000013">
    <property type="protein sequence ID" value="KAK9272336.1"/>
    <property type="molecule type" value="Genomic_DNA"/>
</dbReference>
<evidence type="ECO:0000256" key="4">
    <source>
        <dbReference type="ARBA" id="ARBA00023163"/>
    </source>
</evidence>
<evidence type="ECO:0000256" key="5">
    <source>
        <dbReference type="ARBA" id="ARBA00023242"/>
    </source>
</evidence>
<gene>
    <name evidence="7" type="ORF">L1049_002707</name>
</gene>